<dbReference type="InterPro" id="IPR011256">
    <property type="entry name" value="Reg_factor_effector_dom_sf"/>
</dbReference>
<name>A0A521DTN3_9SPHI</name>
<accession>A0A521DTN3</accession>
<organism evidence="1 2">
    <name type="scientific">Pedobacter westerhofensis</name>
    <dbReference type="NCBI Taxonomy" id="425512"/>
    <lineage>
        <taxon>Bacteria</taxon>
        <taxon>Pseudomonadati</taxon>
        <taxon>Bacteroidota</taxon>
        <taxon>Sphingobacteriia</taxon>
        <taxon>Sphingobacteriales</taxon>
        <taxon>Sphingobacteriaceae</taxon>
        <taxon>Pedobacter</taxon>
    </lineage>
</organism>
<dbReference type="EMBL" id="FXTN01000006">
    <property type="protein sequence ID" value="SMO75089.1"/>
    <property type="molecule type" value="Genomic_DNA"/>
</dbReference>
<reference evidence="1 2" key="1">
    <citation type="submission" date="2017-05" db="EMBL/GenBank/DDBJ databases">
        <authorList>
            <person name="Varghese N."/>
            <person name="Submissions S."/>
        </authorList>
    </citation>
    <scope>NUCLEOTIDE SEQUENCE [LARGE SCALE GENOMIC DNA]</scope>
    <source>
        <strain evidence="1 2">DSM 19036</strain>
    </source>
</reference>
<protein>
    <recommendedName>
        <fullName evidence="3">GyrI-like small molecule binding domain-containing protein</fullName>
    </recommendedName>
</protein>
<dbReference type="RefSeq" id="WP_142528633.1">
    <property type="nucleotide sequence ID" value="NZ_CBCSJO010000006.1"/>
</dbReference>
<evidence type="ECO:0000313" key="1">
    <source>
        <dbReference type="EMBL" id="SMO75089.1"/>
    </source>
</evidence>
<evidence type="ECO:0008006" key="3">
    <source>
        <dbReference type="Google" id="ProtNLM"/>
    </source>
</evidence>
<evidence type="ECO:0000313" key="2">
    <source>
        <dbReference type="Proteomes" id="UP000320300"/>
    </source>
</evidence>
<gene>
    <name evidence="1" type="ORF">SAMN06265348_106164</name>
</gene>
<dbReference type="Proteomes" id="UP000320300">
    <property type="component" value="Unassembled WGS sequence"/>
</dbReference>
<sequence>MHMIDIPNELSGYYSAKTQPEIVEIGEHTYLSILGSGSPGTNIFYQKKKAILEFIIQLQDQFKGTQKSFKNDIVEIFYWFDDKEGFVDIGNFYTTVDLDLLHYRIVVLIPDFVTEDDIKTTAAKSNDISFATEFKRFTYTAGKSVQLMHLGPLAGELETLPILQDFATENSLVKSGMHHEIHLIHFERGQSQQHLKTILRDPVKSIQ</sequence>
<keyword evidence="2" id="KW-1185">Reference proteome</keyword>
<dbReference type="OrthoDB" id="4772335at2"/>
<dbReference type="AlphaFoldDB" id="A0A521DTN3"/>
<proteinExistence type="predicted"/>
<dbReference type="Gene3D" id="3.20.80.10">
    <property type="entry name" value="Regulatory factor, effector binding domain"/>
    <property type="match status" value="1"/>
</dbReference>